<dbReference type="WBParaSite" id="Hba_02601">
    <property type="protein sequence ID" value="Hba_02601"/>
    <property type="gene ID" value="Hba_02601"/>
</dbReference>
<keyword evidence="13" id="KW-1185">Reference proteome</keyword>
<evidence type="ECO:0000256" key="4">
    <source>
        <dbReference type="ARBA" id="ARBA00022801"/>
    </source>
</evidence>
<feature type="compositionally biased region" description="Acidic residues" evidence="11">
    <location>
        <begin position="179"/>
        <end position="189"/>
    </location>
</feature>
<evidence type="ECO:0000256" key="7">
    <source>
        <dbReference type="ARBA" id="ARBA00023125"/>
    </source>
</evidence>
<keyword evidence="4" id="KW-0378">Hydrolase</keyword>
<accession>A0A1I7WCY4</accession>
<evidence type="ECO:0000256" key="3">
    <source>
        <dbReference type="ARBA" id="ARBA00022741"/>
    </source>
</evidence>
<sequence>MREYGQIQCAFWQSQDAQQWTDAGKLLAAYLMTGPHSNGLGCYRCPDGYVMADLGWTQERVSEGFAELSRSGFAYRFEGVVFIPGFLRWNKVANGNVAAARMAEFEALPKGEAKARVAGAILNYVKHLGNDYRTVLQTVAETLPAERRQGLRNHRGPGPRVRRAVSGHRRAAAAAGDQGLDDLQPEEPEDPQRCHALREFLAEPRAEPGADQARRNPGAAEGRAAEAQRMTTLEANHRAAIHQVERQVLHTAMCRPSSIADMPLQPGHFGNEAHGQLWELIRSMDAGGKPVDAVTISDVADRMGSPRLSELAMLIGADRDLYPSSQPAYQSSVLLAAWRDREALSIARELQEGAQARQEDAVDAAIQRLMTLHSADRSYEHTSQSALDAAVAQRNGGKLIGVSTGIFDLDESLGGFHDSDLIVVGARPAMGKTGFLLGATAAGAKGGAVGLISGEQPADQVGLRWLAAGSGVNVGRLRAGKFRSDDVGSLLHAAEQYGALPVRIHDRPSPDITEVIREARRWKHQLGIRALYVDYLQRIEIASMSRAPKHQQPEEPRADQRGEEPPRQHRRGPGDLARRLDVVRQPQRCRRAGGGRMTLTAAAKKIRAKRARRPIYLVVAKLIDPNTGALVVPWCRRMRSTSACCAIMDATPVIAAVLDACEALLGAGARKVLAGVLPEIRTIPVKRAESLSFDEMEQARFQELFDGLTEYIGRNYTHVMLDDVRAEFWNMAGQNRRVA</sequence>
<dbReference type="SUPFAM" id="SSF48024">
    <property type="entry name" value="N-terminal domain of DnaB helicase"/>
    <property type="match status" value="1"/>
</dbReference>
<keyword evidence="5" id="KW-0347">Helicase</keyword>
<dbReference type="InterPro" id="IPR036185">
    <property type="entry name" value="DNA_heli_DnaB-like_N_sf"/>
</dbReference>
<evidence type="ECO:0000256" key="6">
    <source>
        <dbReference type="ARBA" id="ARBA00022840"/>
    </source>
</evidence>
<name>A0A1I7WCY4_HETBA</name>
<feature type="compositionally biased region" description="Basic and acidic residues" evidence="11">
    <location>
        <begin position="551"/>
        <end position="580"/>
    </location>
</feature>
<evidence type="ECO:0000256" key="11">
    <source>
        <dbReference type="SAM" id="MobiDB-lite"/>
    </source>
</evidence>
<dbReference type="Gene3D" id="1.10.860.10">
    <property type="entry name" value="DNAb Helicase, Chain A"/>
    <property type="match status" value="1"/>
</dbReference>
<evidence type="ECO:0000313" key="14">
    <source>
        <dbReference type="WBParaSite" id="Hba_02601"/>
    </source>
</evidence>
<dbReference type="Pfam" id="PF00772">
    <property type="entry name" value="DnaB"/>
    <property type="match status" value="1"/>
</dbReference>
<dbReference type="AlphaFoldDB" id="A0A1I7WCY4"/>
<reference evidence="14" key="1">
    <citation type="submission" date="2016-11" db="UniProtKB">
        <authorList>
            <consortium name="WormBaseParasite"/>
        </authorList>
    </citation>
    <scope>IDENTIFICATION</scope>
</reference>
<feature type="compositionally biased region" description="Basic and acidic residues" evidence="11">
    <location>
        <begin position="203"/>
        <end position="214"/>
    </location>
</feature>
<evidence type="ECO:0000256" key="1">
    <source>
        <dbReference type="ARBA" id="ARBA00008428"/>
    </source>
</evidence>
<feature type="region of interest" description="Disordered" evidence="11">
    <location>
        <begin position="203"/>
        <end position="223"/>
    </location>
</feature>
<dbReference type="InterPro" id="IPR016136">
    <property type="entry name" value="DNA_helicase_N/primase_C"/>
</dbReference>
<feature type="region of interest" description="Disordered" evidence="11">
    <location>
        <begin position="544"/>
        <end position="580"/>
    </location>
</feature>
<dbReference type="GO" id="GO:0016787">
    <property type="term" value="F:hydrolase activity"/>
    <property type="evidence" value="ECO:0007669"/>
    <property type="project" value="UniProtKB-KW"/>
</dbReference>
<organism evidence="13 14">
    <name type="scientific">Heterorhabditis bacteriophora</name>
    <name type="common">Entomopathogenic nematode worm</name>
    <dbReference type="NCBI Taxonomy" id="37862"/>
    <lineage>
        <taxon>Eukaryota</taxon>
        <taxon>Metazoa</taxon>
        <taxon>Ecdysozoa</taxon>
        <taxon>Nematoda</taxon>
        <taxon>Chromadorea</taxon>
        <taxon>Rhabditida</taxon>
        <taxon>Rhabditina</taxon>
        <taxon>Rhabditomorpha</taxon>
        <taxon>Strongyloidea</taxon>
        <taxon>Heterorhabditidae</taxon>
        <taxon>Heterorhabditis</taxon>
    </lineage>
</organism>
<dbReference type="InterPro" id="IPR007693">
    <property type="entry name" value="DNA_helicase_DnaB-like_N"/>
</dbReference>
<evidence type="ECO:0000256" key="5">
    <source>
        <dbReference type="ARBA" id="ARBA00022806"/>
    </source>
</evidence>
<dbReference type="GO" id="GO:0005524">
    <property type="term" value="F:ATP binding"/>
    <property type="evidence" value="ECO:0007669"/>
    <property type="project" value="UniProtKB-KW"/>
</dbReference>
<dbReference type="InterPro" id="IPR027417">
    <property type="entry name" value="P-loop_NTPase"/>
</dbReference>
<evidence type="ECO:0000256" key="10">
    <source>
        <dbReference type="ARBA" id="ARBA00048954"/>
    </source>
</evidence>
<dbReference type="GO" id="GO:0006260">
    <property type="term" value="P:DNA replication"/>
    <property type="evidence" value="ECO:0007669"/>
    <property type="project" value="UniProtKB-KW"/>
</dbReference>
<dbReference type="EC" id="5.6.2.3" evidence="9"/>
<comment type="similarity">
    <text evidence="1">Belongs to the helicase family. DnaB subfamily.</text>
</comment>
<protein>
    <recommendedName>
        <fullName evidence="9">DNA 5'-3' helicase</fullName>
        <ecNumber evidence="9">5.6.2.3</ecNumber>
    </recommendedName>
</protein>
<evidence type="ECO:0000313" key="13">
    <source>
        <dbReference type="Proteomes" id="UP000095283"/>
    </source>
</evidence>
<feature type="region of interest" description="Disordered" evidence="11">
    <location>
        <begin position="150"/>
        <end position="191"/>
    </location>
</feature>
<keyword evidence="6" id="KW-0067">ATP-binding</keyword>
<keyword evidence="3" id="KW-0547">Nucleotide-binding</keyword>
<dbReference type="Pfam" id="PF03796">
    <property type="entry name" value="DnaB_C"/>
    <property type="match status" value="1"/>
</dbReference>
<feature type="domain" description="SF4 helicase" evidence="12">
    <location>
        <begin position="395"/>
        <end position="552"/>
    </location>
</feature>
<dbReference type="PANTHER" id="PTHR30153">
    <property type="entry name" value="REPLICATIVE DNA HELICASE DNAB"/>
    <property type="match status" value="1"/>
</dbReference>
<dbReference type="Proteomes" id="UP000095283">
    <property type="component" value="Unplaced"/>
</dbReference>
<dbReference type="SUPFAM" id="SSF52540">
    <property type="entry name" value="P-loop containing nucleoside triphosphate hydrolases"/>
    <property type="match status" value="1"/>
</dbReference>
<dbReference type="GO" id="GO:0043139">
    <property type="term" value="F:5'-3' DNA helicase activity"/>
    <property type="evidence" value="ECO:0007669"/>
    <property type="project" value="UniProtKB-EC"/>
</dbReference>
<dbReference type="PROSITE" id="PS51199">
    <property type="entry name" value="SF4_HELICASE"/>
    <property type="match status" value="1"/>
</dbReference>
<dbReference type="PANTHER" id="PTHR30153:SF2">
    <property type="entry name" value="REPLICATIVE DNA HELICASE"/>
    <property type="match status" value="1"/>
</dbReference>
<dbReference type="GO" id="GO:0005829">
    <property type="term" value="C:cytosol"/>
    <property type="evidence" value="ECO:0007669"/>
    <property type="project" value="TreeGrafter"/>
</dbReference>
<evidence type="ECO:0000256" key="8">
    <source>
        <dbReference type="ARBA" id="ARBA00023235"/>
    </source>
</evidence>
<keyword evidence="7" id="KW-0238">DNA-binding</keyword>
<comment type="catalytic activity">
    <reaction evidence="10">
        <text>ATP + H2O = ADP + phosphate + H(+)</text>
        <dbReference type="Rhea" id="RHEA:13065"/>
        <dbReference type="ChEBI" id="CHEBI:15377"/>
        <dbReference type="ChEBI" id="CHEBI:15378"/>
        <dbReference type="ChEBI" id="CHEBI:30616"/>
        <dbReference type="ChEBI" id="CHEBI:43474"/>
        <dbReference type="ChEBI" id="CHEBI:456216"/>
        <dbReference type="EC" id="5.6.2.3"/>
    </reaction>
</comment>
<feature type="compositionally biased region" description="Basic residues" evidence="11">
    <location>
        <begin position="150"/>
        <end position="171"/>
    </location>
</feature>
<keyword evidence="8" id="KW-0413">Isomerase</keyword>
<proteinExistence type="inferred from homology"/>
<dbReference type="InterPro" id="IPR007694">
    <property type="entry name" value="DNA_helicase_DnaB-like_C"/>
</dbReference>
<keyword evidence="2" id="KW-0235">DNA replication</keyword>
<evidence type="ECO:0000259" key="12">
    <source>
        <dbReference type="PROSITE" id="PS51199"/>
    </source>
</evidence>
<dbReference type="Gene3D" id="3.40.50.300">
    <property type="entry name" value="P-loop containing nucleotide triphosphate hydrolases"/>
    <property type="match status" value="1"/>
</dbReference>
<dbReference type="GO" id="GO:0003677">
    <property type="term" value="F:DNA binding"/>
    <property type="evidence" value="ECO:0007669"/>
    <property type="project" value="UniProtKB-KW"/>
</dbReference>
<evidence type="ECO:0000256" key="9">
    <source>
        <dbReference type="ARBA" id="ARBA00044969"/>
    </source>
</evidence>
<evidence type="ECO:0000256" key="2">
    <source>
        <dbReference type="ARBA" id="ARBA00022705"/>
    </source>
</evidence>